<accession>A0ABY8QXJ8</accession>
<dbReference type="EMBL" id="CP090958">
    <property type="protein sequence ID" value="WGW13742.1"/>
    <property type="molecule type" value="Genomic_DNA"/>
</dbReference>
<evidence type="ECO:0000313" key="2">
    <source>
        <dbReference type="Proteomes" id="UP001209083"/>
    </source>
</evidence>
<reference evidence="1 2" key="1">
    <citation type="submission" date="2023-05" db="EMBL/GenBank/DDBJ databases">
        <title>Lithophilousrod everest ZFBP1038 complete genpme.</title>
        <authorList>
            <person name="Tian M."/>
        </authorList>
    </citation>
    <scope>NUCLEOTIDE SEQUENCE [LARGE SCALE GENOMIC DNA]</scope>
    <source>
        <strain evidence="1 2">ZFBP1038</strain>
    </source>
</reference>
<sequence length="97" mass="10747">MPSYRVSLEIGIVKAGVDPATLLPRAVNNLQQTTLVESNSVEIVAGVPMIRLRFLALHDRQAVTLADSMREHVSTLASTGRMDVLARRGNRWQPARR</sequence>
<dbReference type="Proteomes" id="UP001209083">
    <property type="component" value="Chromosome"/>
</dbReference>
<evidence type="ECO:0000313" key="1">
    <source>
        <dbReference type="EMBL" id="WGW13742.1"/>
    </source>
</evidence>
<organism evidence="1 2">
    <name type="scientific">Saxibacter everestensis</name>
    <dbReference type="NCBI Taxonomy" id="2909229"/>
    <lineage>
        <taxon>Bacteria</taxon>
        <taxon>Bacillati</taxon>
        <taxon>Actinomycetota</taxon>
        <taxon>Actinomycetes</taxon>
        <taxon>Micrococcales</taxon>
        <taxon>Brevibacteriaceae</taxon>
        <taxon>Saxibacter</taxon>
    </lineage>
</organism>
<gene>
    <name evidence="1" type="ORF">LWF01_08330</name>
</gene>
<keyword evidence="2" id="KW-1185">Reference proteome</keyword>
<dbReference type="RefSeq" id="WP_349640565.1">
    <property type="nucleotide sequence ID" value="NZ_CP090958.1"/>
</dbReference>
<proteinExistence type="predicted"/>
<name>A0ABY8QXJ8_9MICO</name>
<protein>
    <submittedName>
        <fullName evidence="1">Uncharacterized protein</fullName>
    </submittedName>
</protein>